<reference evidence="15" key="2">
    <citation type="journal article" date="2010" name="Genome Res.">
        <title>Population genomic sequencing of Coccidioides fungi reveals recent hybridization and transposon control.</title>
        <authorList>
            <person name="Neafsey D.E."/>
            <person name="Barker B.M."/>
            <person name="Sharpton T.J."/>
            <person name="Stajich J.E."/>
            <person name="Park D.J."/>
            <person name="Whiston E."/>
            <person name="Hung C.-Y."/>
            <person name="McMahan C."/>
            <person name="White J."/>
            <person name="Sykes S."/>
            <person name="Heiman D."/>
            <person name="Young S."/>
            <person name="Zeng Q."/>
            <person name="Abouelleil A."/>
            <person name="Aftuck L."/>
            <person name="Bessette D."/>
            <person name="Brown A."/>
            <person name="FitzGerald M."/>
            <person name="Lui A."/>
            <person name="Macdonald J.P."/>
            <person name="Priest M."/>
            <person name="Orbach M.J."/>
            <person name="Galgiani J.N."/>
            <person name="Kirkland T.N."/>
            <person name="Cole G.T."/>
            <person name="Birren B.W."/>
            <person name="Henn M.R."/>
            <person name="Taylor J.W."/>
            <person name="Rounsley S.D."/>
        </authorList>
    </citation>
    <scope>GENOME REANNOTATION</scope>
    <source>
        <strain evidence="15">RS</strain>
    </source>
</reference>
<evidence type="ECO:0000259" key="12">
    <source>
        <dbReference type="PROSITE" id="PS50174"/>
    </source>
</evidence>
<evidence type="ECO:0000256" key="10">
    <source>
        <dbReference type="SAM" id="MobiDB-lite"/>
    </source>
</evidence>
<evidence type="ECO:0000256" key="2">
    <source>
        <dbReference type="ARBA" id="ARBA00022723"/>
    </source>
</evidence>
<dbReference type="KEGG" id="cim:CIMG_07344"/>
<sequence>MNRIAAPRWPAADRRYNNNLDDARSAARDQRPDYRGRNREDFRRSPPSWRGRSGYRDRDREGYRSPTYHSRSRSRSRARSHTRSRSRSHRRRPPHYGIESREVMMEGLPVEMNEEDISNELRQYYHVEDLEDVRVIRDRQTKISRQLGFLRFPSLDASRDFLERNYPAIYLYGDSSSHDDGRGVKVRIAYSREREDRNRGRAEGEWTCKICTLVNYATRQRCFRCQAVRTDFTQVPAAAAEPLQRVINTGDNDVSPDGTPSQFLLFRGLEPSVTEEILAKGVAKLYKPSSGSQSQGAAAAAKKGAKIASTTGDTNLGAREGSIRRILLVRDRRSNESWRYGFAEFATVEDAQSALTRHNSFETFTISSKPVLASYIHAGVFVPVLNPTASTERFTFSPLGNPSVKLAYWDEGAYVTELKLSTEIVESKEKPKDTGAASKTTKGSKDGDKMKKRKAEAGAASGSKKLAMPSHLQFWSDRHAELHGIQRNNPEGEAREGEIGSANMENGSGNTEPSSASSPPTQSYADLNRKCCYLCMRQFKTEAEVHRHERLSQLHRDNLQNEELKAKALAKLAKKRDSQSEQQPAAEYRDRAKERRKVFGSSSKPKDKKIEKEVEEEEEQSAVPTMSKGASLLGKMGWSAGKGLGAQGTGMTAPVATELYVQGVGLGAQGSKVGDAVQEASRNTRGRYDEFLEKTKDLARERYEKMQQGEQ</sequence>
<evidence type="ECO:0000256" key="4">
    <source>
        <dbReference type="ARBA" id="ARBA00022771"/>
    </source>
</evidence>
<accession>A0A0E1S2D9</accession>
<dbReference type="EMBL" id="GG704912">
    <property type="protein sequence ID" value="EAS31865.1"/>
    <property type="molecule type" value="Genomic_DNA"/>
</dbReference>
<evidence type="ECO:0000259" key="11">
    <source>
        <dbReference type="PROSITE" id="PS50102"/>
    </source>
</evidence>
<dbReference type="PROSITE" id="PS50174">
    <property type="entry name" value="G_PATCH"/>
    <property type="match status" value="1"/>
</dbReference>
<reference evidence="15" key="1">
    <citation type="journal article" date="2009" name="Genome Res.">
        <title>Comparative genomic analyses of the human fungal pathogens Coccidioides and their relatives.</title>
        <authorList>
            <person name="Sharpton T.J."/>
            <person name="Stajich J.E."/>
            <person name="Rounsley S.D."/>
            <person name="Gardner M.J."/>
            <person name="Wortman J.R."/>
            <person name="Jordar V.S."/>
            <person name="Maiti R."/>
            <person name="Kodira C.D."/>
            <person name="Neafsey D.E."/>
            <person name="Zeng Q."/>
            <person name="Hung C.-Y."/>
            <person name="McMahan C."/>
            <person name="Muszewska A."/>
            <person name="Grynberg M."/>
            <person name="Mandel M.A."/>
            <person name="Kellner E.M."/>
            <person name="Barker B.M."/>
            <person name="Galgiani J.N."/>
            <person name="Orbach M.J."/>
            <person name="Kirkland T.N."/>
            <person name="Cole G.T."/>
            <person name="Henn M.R."/>
            <person name="Birren B.W."/>
            <person name="Taylor J.W."/>
        </authorList>
    </citation>
    <scope>NUCLEOTIDE SEQUENCE [LARGE SCALE GENOMIC DNA]</scope>
    <source>
        <strain evidence="15">RS</strain>
    </source>
</reference>
<evidence type="ECO:0000256" key="3">
    <source>
        <dbReference type="ARBA" id="ARBA00022737"/>
    </source>
</evidence>
<feature type="domain" description="RanBP2-type" evidence="13">
    <location>
        <begin position="202"/>
        <end position="231"/>
    </location>
</feature>
<dbReference type="Gene3D" id="4.10.1060.10">
    <property type="entry name" value="Zinc finger, RanBP2-type"/>
    <property type="match status" value="1"/>
</dbReference>
<dbReference type="OrthoDB" id="29221at2759"/>
<dbReference type="GO" id="GO:0003723">
    <property type="term" value="F:RNA binding"/>
    <property type="evidence" value="ECO:0007669"/>
    <property type="project" value="UniProtKB-UniRule"/>
</dbReference>
<dbReference type="GO" id="GO:0005634">
    <property type="term" value="C:nucleus"/>
    <property type="evidence" value="ECO:0007669"/>
    <property type="project" value="UniProtKB-SubCell"/>
</dbReference>
<feature type="compositionally biased region" description="Polar residues" evidence="10">
    <location>
        <begin position="503"/>
        <end position="523"/>
    </location>
</feature>
<dbReference type="STRING" id="246410.A0A0E1S2D9"/>
<dbReference type="InterPro" id="IPR000467">
    <property type="entry name" value="G_patch_dom"/>
</dbReference>
<evidence type="ECO:0000313" key="15">
    <source>
        <dbReference type="Proteomes" id="UP000001261"/>
    </source>
</evidence>
<feature type="region of interest" description="Disordered" evidence="10">
    <location>
        <begin position="1"/>
        <end position="99"/>
    </location>
</feature>
<dbReference type="InterPro" id="IPR055494">
    <property type="entry name" value="DUF7066"/>
</dbReference>
<feature type="compositionally biased region" description="Basic and acidic residues" evidence="10">
    <location>
        <begin position="488"/>
        <end position="498"/>
    </location>
</feature>
<evidence type="ECO:0000256" key="1">
    <source>
        <dbReference type="ARBA" id="ARBA00004123"/>
    </source>
</evidence>
<organism evidence="14 15">
    <name type="scientific">Coccidioides immitis (strain RS)</name>
    <name type="common">Valley fever fungus</name>
    <dbReference type="NCBI Taxonomy" id="246410"/>
    <lineage>
        <taxon>Eukaryota</taxon>
        <taxon>Fungi</taxon>
        <taxon>Dikarya</taxon>
        <taxon>Ascomycota</taxon>
        <taxon>Pezizomycotina</taxon>
        <taxon>Eurotiomycetes</taxon>
        <taxon>Eurotiomycetidae</taxon>
        <taxon>Onygenales</taxon>
        <taxon>Onygenaceae</taxon>
        <taxon>Coccidioides</taxon>
    </lineage>
</organism>
<dbReference type="AlphaFoldDB" id="A0A0E1S2D9"/>
<keyword evidence="7" id="KW-0539">Nucleus</keyword>
<dbReference type="Pfam" id="PF23217">
    <property type="entry name" value="DUF7066"/>
    <property type="match status" value="1"/>
</dbReference>
<dbReference type="InterPro" id="IPR036443">
    <property type="entry name" value="Znf_RanBP2_sf"/>
</dbReference>
<feature type="compositionally biased region" description="Basic residues" evidence="10">
    <location>
        <begin position="70"/>
        <end position="94"/>
    </location>
</feature>
<dbReference type="OMA" id="MYDDRSP"/>
<dbReference type="Gene3D" id="3.30.70.330">
    <property type="match status" value="2"/>
</dbReference>
<dbReference type="PANTHER" id="PTHR13948:SF3">
    <property type="entry name" value="FI21118P1"/>
    <property type="match status" value="1"/>
</dbReference>
<dbReference type="SMART" id="SM00360">
    <property type="entry name" value="RRM"/>
    <property type="match status" value="2"/>
</dbReference>
<dbReference type="SMART" id="SM00547">
    <property type="entry name" value="ZnF_RBZ"/>
    <property type="match status" value="1"/>
</dbReference>
<gene>
    <name evidence="14" type="ORF">CIMG_07344</name>
</gene>
<feature type="compositionally biased region" description="Basic and acidic residues" evidence="10">
    <location>
        <begin position="54"/>
        <end position="63"/>
    </location>
</feature>
<dbReference type="Pfam" id="PF00641">
    <property type="entry name" value="Zn_ribbon_RanBP"/>
    <property type="match status" value="1"/>
</dbReference>
<dbReference type="GO" id="GO:0008270">
    <property type="term" value="F:zinc ion binding"/>
    <property type="evidence" value="ECO:0007669"/>
    <property type="project" value="UniProtKB-KW"/>
</dbReference>
<evidence type="ECO:0000256" key="7">
    <source>
        <dbReference type="ARBA" id="ARBA00023242"/>
    </source>
</evidence>
<keyword evidence="2" id="KW-0479">Metal-binding</keyword>
<keyword evidence="15" id="KW-1185">Reference proteome</keyword>
<evidence type="ECO:0000313" key="14">
    <source>
        <dbReference type="EMBL" id="EAS31865.1"/>
    </source>
</evidence>
<keyword evidence="6 8" id="KW-0694">RNA-binding</keyword>
<evidence type="ECO:0000259" key="13">
    <source>
        <dbReference type="PROSITE" id="PS50199"/>
    </source>
</evidence>
<dbReference type="VEuPathDB" id="FungiDB:CIMG_07344"/>
<feature type="region of interest" description="Disordered" evidence="10">
    <location>
        <begin position="426"/>
        <end position="465"/>
    </location>
</feature>
<feature type="domain" description="RRM" evidence="11">
    <location>
        <begin position="101"/>
        <end position="191"/>
    </location>
</feature>
<name>A0A0E1S2D9_COCIM</name>
<feature type="region of interest" description="Disordered" evidence="10">
    <location>
        <begin position="570"/>
        <end position="628"/>
    </location>
</feature>
<evidence type="ECO:0000256" key="8">
    <source>
        <dbReference type="PROSITE-ProRule" id="PRU00176"/>
    </source>
</evidence>
<dbReference type="InterPro" id="IPR035979">
    <property type="entry name" value="RBD_domain_sf"/>
</dbReference>
<evidence type="ECO:0000256" key="5">
    <source>
        <dbReference type="ARBA" id="ARBA00022833"/>
    </source>
</evidence>
<feature type="region of interest" description="Disordered" evidence="10">
    <location>
        <begin position="488"/>
        <end position="523"/>
    </location>
</feature>
<dbReference type="Pfam" id="PF00076">
    <property type="entry name" value="RRM_1"/>
    <property type="match status" value="2"/>
</dbReference>
<evidence type="ECO:0000256" key="6">
    <source>
        <dbReference type="ARBA" id="ARBA00022884"/>
    </source>
</evidence>
<dbReference type="InterPro" id="IPR000504">
    <property type="entry name" value="RRM_dom"/>
</dbReference>
<comment type="subcellular location">
    <subcellularLocation>
        <location evidence="1">Nucleus</location>
    </subcellularLocation>
</comment>
<proteinExistence type="predicted"/>
<dbReference type="Pfam" id="PF01585">
    <property type="entry name" value="G-patch"/>
    <property type="match status" value="1"/>
</dbReference>
<dbReference type="SUPFAM" id="SSF90209">
    <property type="entry name" value="Ran binding protein zinc finger-like"/>
    <property type="match status" value="1"/>
</dbReference>
<evidence type="ECO:0000256" key="9">
    <source>
        <dbReference type="PROSITE-ProRule" id="PRU00322"/>
    </source>
</evidence>
<protein>
    <submittedName>
        <fullName evidence="14">RNA-binding protein</fullName>
    </submittedName>
</protein>
<keyword evidence="4 9" id="KW-0863">Zinc-finger</keyword>
<feature type="domain" description="RRM" evidence="11">
    <location>
        <begin position="262"/>
        <end position="378"/>
    </location>
</feature>
<dbReference type="PROSITE" id="PS50102">
    <property type="entry name" value="RRM"/>
    <property type="match status" value="2"/>
</dbReference>
<dbReference type="PROSITE" id="PS01358">
    <property type="entry name" value="ZF_RANBP2_1"/>
    <property type="match status" value="1"/>
</dbReference>
<feature type="domain" description="G-patch" evidence="12">
    <location>
        <begin position="625"/>
        <end position="671"/>
    </location>
</feature>
<feature type="compositionally biased region" description="Basic and acidic residues" evidence="10">
    <location>
        <begin position="11"/>
        <end position="44"/>
    </location>
</feature>
<dbReference type="PROSITE" id="PS50199">
    <property type="entry name" value="ZF_RANBP2_2"/>
    <property type="match status" value="1"/>
</dbReference>
<dbReference type="Proteomes" id="UP000001261">
    <property type="component" value="Unassembled WGS sequence"/>
</dbReference>
<dbReference type="InterPro" id="IPR001876">
    <property type="entry name" value="Znf_RanBP2"/>
</dbReference>
<dbReference type="InParanoid" id="A0A0E1S2D9"/>
<keyword evidence="5" id="KW-0862">Zinc</keyword>
<dbReference type="RefSeq" id="XP_001243448.1">
    <property type="nucleotide sequence ID" value="XM_001243447.2"/>
</dbReference>
<keyword evidence="3" id="KW-0677">Repeat</keyword>
<dbReference type="GeneID" id="4562428"/>
<dbReference type="SUPFAM" id="SSF54928">
    <property type="entry name" value="RNA-binding domain, RBD"/>
    <property type="match status" value="2"/>
</dbReference>
<dbReference type="SMART" id="SM00443">
    <property type="entry name" value="G_patch"/>
    <property type="match status" value="1"/>
</dbReference>
<dbReference type="GO" id="GO:0000398">
    <property type="term" value="P:mRNA splicing, via spliceosome"/>
    <property type="evidence" value="ECO:0007669"/>
    <property type="project" value="TreeGrafter"/>
</dbReference>
<dbReference type="PANTHER" id="PTHR13948">
    <property type="entry name" value="RNA-BINDING PROTEIN"/>
    <property type="match status" value="1"/>
</dbReference>
<dbReference type="InterPro" id="IPR012677">
    <property type="entry name" value="Nucleotide-bd_a/b_plait_sf"/>
</dbReference>